<dbReference type="Pfam" id="PF23598">
    <property type="entry name" value="LRR_14"/>
    <property type="match status" value="1"/>
</dbReference>
<dbReference type="EMBL" id="PQIB02000016">
    <property type="protein sequence ID" value="RLM61678.1"/>
    <property type="molecule type" value="Genomic_DNA"/>
</dbReference>
<dbReference type="PANTHER" id="PTHR23155">
    <property type="entry name" value="DISEASE RESISTANCE PROTEIN RP"/>
    <property type="match status" value="1"/>
</dbReference>
<gene>
    <name evidence="5" type="ORF">C2845_PM14G04870</name>
</gene>
<keyword evidence="1" id="KW-0677">Repeat</keyword>
<reference evidence="6" key="1">
    <citation type="journal article" date="2019" name="Nat. Commun.">
        <title>The genome of broomcorn millet.</title>
        <authorList>
            <person name="Zou C."/>
            <person name="Miki D."/>
            <person name="Li D."/>
            <person name="Tang Q."/>
            <person name="Xiao L."/>
            <person name="Rajput S."/>
            <person name="Deng P."/>
            <person name="Jia W."/>
            <person name="Huang R."/>
            <person name="Zhang M."/>
            <person name="Sun Y."/>
            <person name="Hu J."/>
            <person name="Fu X."/>
            <person name="Schnable P.S."/>
            <person name="Li F."/>
            <person name="Zhang H."/>
            <person name="Feng B."/>
            <person name="Zhu X."/>
            <person name="Liu R."/>
            <person name="Schnable J.C."/>
            <person name="Zhu J.-K."/>
            <person name="Zhang H."/>
        </authorList>
    </citation>
    <scope>NUCLEOTIDE SEQUENCE [LARGE SCALE GENOMIC DNA]</scope>
</reference>
<comment type="caution">
    <text evidence="5">The sequence shown here is derived from an EMBL/GenBank/DDBJ whole genome shotgun (WGS) entry which is preliminary data.</text>
</comment>
<dbReference type="Gene3D" id="1.10.10.10">
    <property type="entry name" value="Winged helix-like DNA-binding domain superfamily/Winged helix DNA-binding domain"/>
    <property type="match status" value="1"/>
</dbReference>
<dbReference type="InterPro" id="IPR036388">
    <property type="entry name" value="WH-like_DNA-bd_sf"/>
</dbReference>
<name>A0A3L6PP91_PANMI</name>
<dbReference type="Pfam" id="PF23559">
    <property type="entry name" value="WHD_DRP"/>
    <property type="match status" value="1"/>
</dbReference>
<feature type="domain" description="Disease resistance R13L4/SHOC-2-like LRR" evidence="4">
    <location>
        <begin position="229"/>
        <end position="543"/>
    </location>
</feature>
<evidence type="ECO:0000259" key="4">
    <source>
        <dbReference type="Pfam" id="PF23598"/>
    </source>
</evidence>
<evidence type="ECO:0000313" key="6">
    <source>
        <dbReference type="Proteomes" id="UP000275267"/>
    </source>
</evidence>
<feature type="domain" description="Disease resistance protein winged helix" evidence="3">
    <location>
        <begin position="88"/>
        <end position="158"/>
    </location>
</feature>
<accession>A0A3L6PP91</accession>
<keyword evidence="2" id="KW-0611">Plant defense</keyword>
<dbReference type="SUPFAM" id="SSF52047">
    <property type="entry name" value="RNI-like"/>
    <property type="match status" value="1"/>
</dbReference>
<dbReference type="Gene3D" id="3.80.10.10">
    <property type="entry name" value="Ribonuclease Inhibitor"/>
    <property type="match status" value="1"/>
</dbReference>
<dbReference type="Proteomes" id="UP000275267">
    <property type="component" value="Unassembled WGS sequence"/>
</dbReference>
<evidence type="ECO:0000313" key="5">
    <source>
        <dbReference type="EMBL" id="RLM61678.1"/>
    </source>
</evidence>
<dbReference type="InterPro" id="IPR044974">
    <property type="entry name" value="Disease_R_plants"/>
</dbReference>
<proteinExistence type="predicted"/>
<evidence type="ECO:0000256" key="2">
    <source>
        <dbReference type="ARBA" id="ARBA00022821"/>
    </source>
</evidence>
<sequence length="559" mass="63454">MVASHHSPTKVWEDAVDSILRKCHWDTFSCKMFLHALHDNPHISMEDLERLKHTLRDSSIVGSANARKMIRFCYTHLPSHYMTCFLSIFPQDKSLLIRRTSLVRRWVAENLITRRHELSALDEAERCFNELIFRGLTLAHSMGADGRVKSCKVHPHVSSFITLMAREENIAGNTGLQPKLACRLSIRHGIQLQQLAEKPQATCWRPHMHKARRGELEGLLDDDMLAFLNLVPASSQLGLVKVLDLEGCKGLQKNNLKNICNKLFQLRFLSLRNTDATELPREIEKLRYLQTFDIRQTKVESFPGKAIVMLQKLVHLLLAGHIGSDGSFSTFHLPHHGVGSMTNMQILSHIEVSDSADVRQLIEVGRLHHLKKLGVVIHGNEAHLLTFLLRAIGKLNEYLCSLSVRIETVKDAGVFRSTRRHVDGEADDMNSNDAAFSPPKSLTSVSINGWISGLPTWIKELQKLSKITLFGTYLTDTDIEMLGQLVKLRCLRLRHNSYILEKLIMKEKRFQKLEFLVVEGTDITFEQSAAPMLVKIGFIFKAPITFEQSAAPITFSIRN</sequence>
<keyword evidence="6" id="KW-1185">Reference proteome</keyword>
<organism evidence="5 6">
    <name type="scientific">Panicum miliaceum</name>
    <name type="common">Proso millet</name>
    <name type="synonym">Broomcorn millet</name>
    <dbReference type="NCBI Taxonomy" id="4540"/>
    <lineage>
        <taxon>Eukaryota</taxon>
        <taxon>Viridiplantae</taxon>
        <taxon>Streptophyta</taxon>
        <taxon>Embryophyta</taxon>
        <taxon>Tracheophyta</taxon>
        <taxon>Spermatophyta</taxon>
        <taxon>Magnoliopsida</taxon>
        <taxon>Liliopsida</taxon>
        <taxon>Poales</taxon>
        <taxon>Poaceae</taxon>
        <taxon>PACMAD clade</taxon>
        <taxon>Panicoideae</taxon>
        <taxon>Panicodae</taxon>
        <taxon>Paniceae</taxon>
        <taxon>Panicinae</taxon>
        <taxon>Panicum</taxon>
        <taxon>Panicum sect. Panicum</taxon>
    </lineage>
</organism>
<dbReference type="InterPro" id="IPR032675">
    <property type="entry name" value="LRR_dom_sf"/>
</dbReference>
<dbReference type="OrthoDB" id="696255at2759"/>
<dbReference type="PANTHER" id="PTHR23155:SF1062">
    <property type="entry name" value="OS11G0579400 PROTEIN"/>
    <property type="match status" value="1"/>
</dbReference>
<evidence type="ECO:0000256" key="1">
    <source>
        <dbReference type="ARBA" id="ARBA00022737"/>
    </source>
</evidence>
<dbReference type="GO" id="GO:0098542">
    <property type="term" value="P:defense response to other organism"/>
    <property type="evidence" value="ECO:0007669"/>
    <property type="project" value="TreeGrafter"/>
</dbReference>
<dbReference type="AlphaFoldDB" id="A0A3L6PP91"/>
<evidence type="ECO:0000259" key="3">
    <source>
        <dbReference type="Pfam" id="PF23559"/>
    </source>
</evidence>
<dbReference type="InterPro" id="IPR058922">
    <property type="entry name" value="WHD_DRP"/>
</dbReference>
<protein>
    <submittedName>
        <fullName evidence="5">Disease resistance RPP13-like protein 4</fullName>
    </submittedName>
</protein>
<dbReference type="InterPro" id="IPR055414">
    <property type="entry name" value="LRR_R13L4/SHOC2-like"/>
</dbReference>
<dbReference type="STRING" id="4540.A0A3L6PP91"/>